<feature type="signal peptide" evidence="1">
    <location>
        <begin position="1"/>
        <end position="22"/>
    </location>
</feature>
<dbReference type="RefSeq" id="WP_045016225.1">
    <property type="nucleotide sequence ID" value="NZ_CP166104.1"/>
</dbReference>
<evidence type="ECO:0000313" key="3">
    <source>
        <dbReference type="Proteomes" id="UP000032564"/>
    </source>
</evidence>
<keyword evidence="1" id="KW-0732">Signal</keyword>
<protein>
    <submittedName>
        <fullName evidence="2">Uncharacterized protein</fullName>
    </submittedName>
</protein>
<name>A0ABR5DCR7_9HYPH</name>
<organism evidence="2 3">
    <name type="scientific">Agrobacterium arsenijevicii</name>
    <dbReference type="NCBI Taxonomy" id="1585697"/>
    <lineage>
        <taxon>Bacteria</taxon>
        <taxon>Pseudomonadati</taxon>
        <taxon>Pseudomonadota</taxon>
        <taxon>Alphaproteobacteria</taxon>
        <taxon>Hyphomicrobiales</taxon>
        <taxon>Rhizobiaceae</taxon>
        <taxon>Rhizobium/Agrobacterium group</taxon>
        <taxon>Agrobacterium</taxon>
    </lineage>
</organism>
<accession>A0ABR5DCR7</accession>
<proteinExistence type="predicted"/>
<dbReference type="EMBL" id="JWIT01000003">
    <property type="protein sequence ID" value="KJF74647.1"/>
    <property type="molecule type" value="Genomic_DNA"/>
</dbReference>
<evidence type="ECO:0000256" key="1">
    <source>
        <dbReference type="SAM" id="SignalP"/>
    </source>
</evidence>
<feature type="chain" id="PRO_5046349400" evidence="1">
    <location>
        <begin position="23"/>
        <end position="291"/>
    </location>
</feature>
<gene>
    <name evidence="2" type="ORF">RP75_06050</name>
</gene>
<reference evidence="2 3" key="1">
    <citation type="submission" date="2014-12" db="EMBL/GenBank/DDBJ databases">
        <authorList>
            <person name="Kuzmanovic N."/>
            <person name="Pulawska J."/>
            <person name="Obradovic A."/>
        </authorList>
    </citation>
    <scope>NUCLEOTIDE SEQUENCE [LARGE SCALE GENOMIC DNA]</scope>
    <source>
        <strain evidence="2 3">KFB 330</strain>
    </source>
</reference>
<evidence type="ECO:0000313" key="2">
    <source>
        <dbReference type="EMBL" id="KJF74647.1"/>
    </source>
</evidence>
<comment type="caution">
    <text evidence="2">The sequence shown here is derived from an EMBL/GenBank/DDBJ whole genome shotgun (WGS) entry which is preliminary data.</text>
</comment>
<sequence>MYSSRYLLSFFKLVLISGFLNSCTAAGYQEFQQYSKAYDAQYVQGDTVLQEVGAAERHIWSKTAPLLNENGTFKPDEAAYYLDNVEPPYTAAVRASLKVIKGYNDAIVALASGENAKALSNRVSTLTVNVAAAVGATRAMGSSTITPAALAKTGAGDVARKLTDQLVLLPVVNEVASIASREAFRTQLINSHSRIHIMLMELRNNGTPVMYEMLREKSGKVGNSRRPLPDPDAQAMLAGWVLLLDKTDIALMAAVAAAKTGSQFNLDTLSQASVELTLLAEQVRTAKQSKK</sequence>
<dbReference type="Proteomes" id="UP000032564">
    <property type="component" value="Unassembled WGS sequence"/>
</dbReference>
<keyword evidence="3" id="KW-1185">Reference proteome</keyword>